<protein>
    <recommendedName>
        <fullName evidence="1">F-box domain-containing protein</fullName>
    </recommendedName>
</protein>
<dbReference type="EMBL" id="CAJNOV010016770">
    <property type="protein sequence ID" value="CAF1595680.1"/>
    <property type="molecule type" value="Genomic_DNA"/>
</dbReference>
<gene>
    <name evidence="2" type="ORF">CJN711_LOCUS34550</name>
</gene>
<evidence type="ECO:0000313" key="3">
    <source>
        <dbReference type="Proteomes" id="UP000663855"/>
    </source>
</evidence>
<dbReference type="Pfam" id="PF00646">
    <property type="entry name" value="F-box"/>
    <property type="match status" value="1"/>
</dbReference>
<reference evidence="2" key="1">
    <citation type="submission" date="2021-02" db="EMBL/GenBank/DDBJ databases">
        <authorList>
            <person name="Nowell W R."/>
        </authorList>
    </citation>
    <scope>NUCLEOTIDE SEQUENCE</scope>
</reference>
<evidence type="ECO:0000259" key="1">
    <source>
        <dbReference type="PROSITE" id="PS50181"/>
    </source>
</evidence>
<dbReference type="Proteomes" id="UP000663855">
    <property type="component" value="Unassembled WGS sequence"/>
</dbReference>
<organism evidence="2 3">
    <name type="scientific">Rotaria magnacalcarata</name>
    <dbReference type="NCBI Taxonomy" id="392030"/>
    <lineage>
        <taxon>Eukaryota</taxon>
        <taxon>Metazoa</taxon>
        <taxon>Spiralia</taxon>
        <taxon>Gnathifera</taxon>
        <taxon>Rotifera</taxon>
        <taxon>Eurotatoria</taxon>
        <taxon>Bdelloidea</taxon>
        <taxon>Philodinida</taxon>
        <taxon>Philodinidae</taxon>
        <taxon>Rotaria</taxon>
    </lineage>
</organism>
<name>A0A816AAV3_9BILA</name>
<proteinExistence type="predicted"/>
<dbReference type="SUPFAM" id="SSF81383">
    <property type="entry name" value="F-box domain"/>
    <property type="match status" value="1"/>
</dbReference>
<dbReference type="PROSITE" id="PS50181">
    <property type="entry name" value="FBOX"/>
    <property type="match status" value="1"/>
</dbReference>
<dbReference type="InterPro" id="IPR036047">
    <property type="entry name" value="F-box-like_dom_sf"/>
</dbReference>
<feature type="domain" description="F-box" evidence="1">
    <location>
        <begin position="5"/>
        <end position="51"/>
    </location>
</feature>
<dbReference type="InterPro" id="IPR001810">
    <property type="entry name" value="F-box_dom"/>
</dbReference>
<sequence>MKHSSAGLNDLPDEILMIILKKLSNIQVLYSLICVNKRLHAIVHDPIFTNCLTLMNYVSVDSIDPLSDRILDQFCLQILPAIHQNIKWLNLESSSMKRILLATNYPNLYGLGLYDIEIETALSFFSDESCLTSIDKNQILEFVIKHTRYGKVNLWKDINSRILAHIFTTFSNLQYLNFCASSISSEQLSFVNPYPGINSSTLSELHIRLISFSDCLYILDGRFNNLHTLDVDILSITASDLRNNSQEKLPIPNIRCFSLYCEPMIDVYDELIVPHLQRMSNLEKFSLNLAICGKNTFVDGNELKQNIINYMPQLKRFEFYICSHLYLSNQINLPSKEDIQHIVRDFKDDQIISYIDYFQKEQYSLCHIYSYSFKLKYYYTITNNFPGGLFKYVHEVLFYDERPFEHEFFLQIAQSFPLIKNLSIKNSKPQNNKLCKESKNDNQDFSIIKFPHLINLTLLLAHDNYIEELLFDTRTCLPNNVVHLNIFYHQLKRVTHHFTRDTIRINCAKLNSLCLGGRRLPKYAKDYFPHV</sequence>
<accession>A0A816AAV3</accession>
<evidence type="ECO:0000313" key="2">
    <source>
        <dbReference type="EMBL" id="CAF1595680.1"/>
    </source>
</evidence>
<dbReference type="AlphaFoldDB" id="A0A816AAV3"/>
<comment type="caution">
    <text evidence="2">The sequence shown here is derived from an EMBL/GenBank/DDBJ whole genome shotgun (WGS) entry which is preliminary data.</text>
</comment>